<keyword evidence="1" id="KW-0175">Coiled coil</keyword>
<comment type="caution">
    <text evidence="2">The sequence shown here is derived from an EMBL/GenBank/DDBJ whole genome shotgun (WGS) entry which is preliminary data.</text>
</comment>
<evidence type="ECO:0000313" key="2">
    <source>
        <dbReference type="EMBL" id="OHS95200.1"/>
    </source>
</evidence>
<dbReference type="EMBL" id="MLAK01001259">
    <property type="protein sequence ID" value="OHS95200.1"/>
    <property type="molecule type" value="Genomic_DNA"/>
</dbReference>
<protein>
    <submittedName>
        <fullName evidence="2">Uncharacterized protein</fullName>
    </submittedName>
</protein>
<name>A0A1J4J7S5_9EUKA</name>
<reference evidence="2" key="1">
    <citation type="submission" date="2016-10" db="EMBL/GenBank/DDBJ databases">
        <authorList>
            <person name="Benchimol M."/>
            <person name="Almeida L.G."/>
            <person name="Vasconcelos A.T."/>
            <person name="Perreira-Neves A."/>
            <person name="Rosa I.A."/>
            <person name="Tasca T."/>
            <person name="Bogo M.R."/>
            <person name="de Souza W."/>
        </authorList>
    </citation>
    <scope>NUCLEOTIDE SEQUENCE [LARGE SCALE GENOMIC DNA]</scope>
    <source>
        <strain evidence="2">K</strain>
    </source>
</reference>
<proteinExistence type="predicted"/>
<dbReference type="RefSeq" id="XP_068348337.1">
    <property type="nucleotide sequence ID" value="XM_068490510.1"/>
</dbReference>
<dbReference type="VEuPathDB" id="TrichDB:TRFO_02135"/>
<sequence>MHQSEFGQNQNTNWSKFQINSRNNSEATNKIVFCVEYEQFGNNDNFKQFASNIYRNFDDSVHLFLLSDNTYIIESKTDFHKNNFSIPHFTQIDESYQILKTTPKLLYRIEKESNSVENVIHSRKKEIQILTKKKEILKQEIIDMKKEIDRIKEEKAINRIKGEKLRNHFSKLMDALYPPSET</sequence>
<evidence type="ECO:0000313" key="3">
    <source>
        <dbReference type="Proteomes" id="UP000179807"/>
    </source>
</evidence>
<dbReference type="AlphaFoldDB" id="A0A1J4J7S5"/>
<keyword evidence="3" id="KW-1185">Reference proteome</keyword>
<dbReference type="Proteomes" id="UP000179807">
    <property type="component" value="Unassembled WGS sequence"/>
</dbReference>
<evidence type="ECO:0000256" key="1">
    <source>
        <dbReference type="SAM" id="Coils"/>
    </source>
</evidence>
<accession>A0A1J4J7S5</accession>
<organism evidence="2 3">
    <name type="scientific">Tritrichomonas foetus</name>
    <dbReference type="NCBI Taxonomy" id="1144522"/>
    <lineage>
        <taxon>Eukaryota</taxon>
        <taxon>Metamonada</taxon>
        <taxon>Parabasalia</taxon>
        <taxon>Tritrichomonadida</taxon>
        <taxon>Tritrichomonadidae</taxon>
        <taxon>Tritrichomonas</taxon>
    </lineage>
</organism>
<gene>
    <name evidence="2" type="ORF">TRFO_02135</name>
</gene>
<feature type="coiled-coil region" evidence="1">
    <location>
        <begin position="120"/>
        <end position="154"/>
    </location>
</feature>
<dbReference type="GeneID" id="94825214"/>